<comment type="caution">
    <text evidence="4">The sequence shown here is derived from an EMBL/GenBank/DDBJ whole genome shotgun (WGS) entry which is preliminary data.</text>
</comment>
<dbReference type="STRING" id="888741.HMPREF9098_1316"/>
<feature type="domain" description="Mop" evidence="3">
    <location>
        <begin position="3"/>
        <end position="69"/>
    </location>
</feature>
<protein>
    <submittedName>
        <fullName evidence="4">TOBE domain protein</fullName>
    </submittedName>
</protein>
<dbReference type="Gene3D" id="2.40.50.100">
    <property type="match status" value="2"/>
</dbReference>
<sequence>MMKTSARNQLAGTVKSIKNGAVNDEVIVTLKGGQEVCATITCESREALDLKIGDPVFALIKSTSIIVAADTDKVKLSARNCLNGTIRNISRGSVYSLVEIDLGEGVSVIAGITIESTDELQLRPGQNASALFKAGSVILGVPA</sequence>
<dbReference type="InterPro" id="IPR008995">
    <property type="entry name" value="Mo/tungstate-bd_C_term_dom"/>
</dbReference>
<evidence type="ECO:0000313" key="5">
    <source>
        <dbReference type="Proteomes" id="UP000004088"/>
    </source>
</evidence>
<dbReference type="PROSITE" id="PS51866">
    <property type="entry name" value="MOP"/>
    <property type="match status" value="2"/>
</dbReference>
<dbReference type="GO" id="GO:0015689">
    <property type="term" value="P:molybdate ion transport"/>
    <property type="evidence" value="ECO:0007669"/>
    <property type="project" value="InterPro"/>
</dbReference>
<dbReference type="HOGENOM" id="CLU_118993_0_1_4"/>
<name>F0EZH9_9NEIS</name>
<reference evidence="4 5" key="1">
    <citation type="submission" date="2011-01" db="EMBL/GenBank/DDBJ databases">
        <authorList>
            <person name="Muzny D."/>
            <person name="Qin X."/>
            <person name="Deng J."/>
            <person name="Jiang H."/>
            <person name="Liu Y."/>
            <person name="Qu J."/>
            <person name="Song X.-Z."/>
            <person name="Zhang L."/>
            <person name="Thornton R."/>
            <person name="Coyle M."/>
            <person name="Francisco L."/>
            <person name="Jackson L."/>
            <person name="Javaid M."/>
            <person name="Korchina V."/>
            <person name="Kovar C."/>
            <person name="Mata R."/>
            <person name="Mathew T."/>
            <person name="Ngo R."/>
            <person name="Nguyen L."/>
            <person name="Nguyen N."/>
            <person name="Okwuonu G."/>
            <person name="Ongeri F."/>
            <person name="Pham C."/>
            <person name="Simmons D."/>
            <person name="Wilczek-Boney K."/>
            <person name="Hale W."/>
            <person name="Jakkamsetti A."/>
            <person name="Pham P."/>
            <person name="Ruth R."/>
            <person name="San Lucas F."/>
            <person name="Warren J."/>
            <person name="Zhang J."/>
            <person name="Zhao Z."/>
            <person name="Zhou C."/>
            <person name="Zhu D."/>
            <person name="Lee S."/>
            <person name="Bess C."/>
            <person name="Blankenburg K."/>
            <person name="Forbes L."/>
            <person name="Fu Q."/>
            <person name="Gubbala S."/>
            <person name="Hirani K."/>
            <person name="Jayaseelan J.C."/>
            <person name="Lara F."/>
            <person name="Munidasa M."/>
            <person name="Palculict T."/>
            <person name="Patil S."/>
            <person name="Pu L.-L."/>
            <person name="Saada N."/>
            <person name="Tang L."/>
            <person name="Weissenberger G."/>
            <person name="Zhu Y."/>
            <person name="Hemphill L."/>
            <person name="Shang Y."/>
            <person name="Youmans B."/>
            <person name="Ayvaz T."/>
            <person name="Ross M."/>
            <person name="Santibanez J."/>
            <person name="Aqrawi P."/>
            <person name="Gross S."/>
            <person name="Joshi V."/>
            <person name="Fowler G."/>
            <person name="Nazareth L."/>
            <person name="Reid J."/>
            <person name="Worley K."/>
            <person name="Petrosino J."/>
            <person name="Highlander S."/>
            <person name="Gibbs R."/>
        </authorList>
    </citation>
    <scope>NUCLEOTIDE SEQUENCE [LARGE SCALE GENOMIC DNA]</scope>
    <source>
        <strain evidence="4 5">ATCC 33394</strain>
    </source>
</reference>
<dbReference type="InterPro" id="IPR051815">
    <property type="entry name" value="Molybdate_resp_trans_reg"/>
</dbReference>
<organism evidence="4 5">
    <name type="scientific">Kingella denitrificans ATCC 33394</name>
    <dbReference type="NCBI Taxonomy" id="888741"/>
    <lineage>
        <taxon>Bacteria</taxon>
        <taxon>Pseudomonadati</taxon>
        <taxon>Pseudomonadota</taxon>
        <taxon>Betaproteobacteria</taxon>
        <taxon>Neisseriales</taxon>
        <taxon>Neisseriaceae</taxon>
        <taxon>Kingella</taxon>
    </lineage>
</organism>
<accession>F0EZH9</accession>
<dbReference type="PANTHER" id="PTHR30432:SF1">
    <property type="entry name" value="DNA-BINDING TRANSCRIPTIONAL DUAL REGULATOR MODE"/>
    <property type="match status" value="1"/>
</dbReference>
<proteinExistence type="predicted"/>
<dbReference type="InterPro" id="IPR005116">
    <property type="entry name" value="Transp-assoc_OB_typ1"/>
</dbReference>
<dbReference type="AlphaFoldDB" id="F0EZH9"/>
<dbReference type="PANTHER" id="PTHR30432">
    <property type="entry name" value="TRANSCRIPTIONAL REGULATOR MODE"/>
    <property type="match status" value="1"/>
</dbReference>
<evidence type="ECO:0000256" key="2">
    <source>
        <dbReference type="PROSITE-ProRule" id="PRU01213"/>
    </source>
</evidence>
<keyword evidence="5" id="KW-1185">Reference proteome</keyword>
<evidence type="ECO:0000256" key="1">
    <source>
        <dbReference type="ARBA" id="ARBA00022505"/>
    </source>
</evidence>
<keyword evidence="1 2" id="KW-0500">Molybdenum</keyword>
<dbReference type="NCBIfam" id="TIGR00638">
    <property type="entry name" value="Mop"/>
    <property type="match status" value="2"/>
</dbReference>
<gene>
    <name evidence="4" type="primary">modE2</name>
    <name evidence="4" type="ORF">HMPREF9098_1316</name>
</gene>
<feature type="domain" description="Mop" evidence="3">
    <location>
        <begin position="75"/>
        <end position="141"/>
    </location>
</feature>
<dbReference type="Proteomes" id="UP000004088">
    <property type="component" value="Unassembled WGS sequence"/>
</dbReference>
<evidence type="ECO:0000259" key="3">
    <source>
        <dbReference type="PROSITE" id="PS51866"/>
    </source>
</evidence>
<dbReference type="Pfam" id="PF03459">
    <property type="entry name" value="TOBE"/>
    <property type="match status" value="2"/>
</dbReference>
<dbReference type="EMBL" id="AEWV01000021">
    <property type="protein sequence ID" value="EGC17300.1"/>
    <property type="molecule type" value="Genomic_DNA"/>
</dbReference>
<dbReference type="InterPro" id="IPR004606">
    <property type="entry name" value="Mop_domain"/>
</dbReference>
<dbReference type="SUPFAM" id="SSF50331">
    <property type="entry name" value="MOP-like"/>
    <property type="match status" value="2"/>
</dbReference>
<evidence type="ECO:0000313" key="4">
    <source>
        <dbReference type="EMBL" id="EGC17300.1"/>
    </source>
</evidence>